<gene>
    <name evidence="2" type="ORF">HHA04nite_32270</name>
</gene>
<reference evidence="2 3" key="1">
    <citation type="submission" date="2019-07" db="EMBL/GenBank/DDBJ databases">
        <title>Whole genome shotgun sequence of Halomonas halophila NBRC 102604.</title>
        <authorList>
            <person name="Hosoyama A."/>
            <person name="Uohara A."/>
            <person name="Ohji S."/>
            <person name="Ichikawa N."/>
        </authorList>
    </citation>
    <scope>NUCLEOTIDE SEQUENCE [LARGE SCALE GENOMIC DNA]</scope>
    <source>
        <strain evidence="2 3">NBRC 102604</strain>
    </source>
</reference>
<comment type="caution">
    <text evidence="2">The sequence shown here is derived from an EMBL/GenBank/DDBJ whole genome shotgun (WGS) entry which is preliminary data.</text>
</comment>
<evidence type="ECO:0000256" key="1">
    <source>
        <dbReference type="SAM" id="Coils"/>
    </source>
</evidence>
<evidence type="ECO:0000313" key="2">
    <source>
        <dbReference type="EMBL" id="GEK74683.1"/>
    </source>
</evidence>
<name>A0ABQ0UAC0_9GAMM</name>
<keyword evidence="3" id="KW-1185">Reference proteome</keyword>
<feature type="coiled-coil region" evidence="1">
    <location>
        <begin position="289"/>
        <end position="349"/>
    </location>
</feature>
<evidence type="ECO:0000313" key="3">
    <source>
        <dbReference type="Proteomes" id="UP000321121"/>
    </source>
</evidence>
<dbReference type="Proteomes" id="UP000321121">
    <property type="component" value="Unassembled WGS sequence"/>
</dbReference>
<dbReference type="EMBL" id="BJUS01000065">
    <property type="protein sequence ID" value="GEK74683.1"/>
    <property type="molecule type" value="Genomic_DNA"/>
</dbReference>
<protein>
    <recommendedName>
        <fullName evidence="4">DUF2235 domain-containing protein</fullName>
    </recommendedName>
</protein>
<keyword evidence="1" id="KW-0175">Coiled coil</keyword>
<evidence type="ECO:0008006" key="4">
    <source>
        <dbReference type="Google" id="ProtNLM"/>
    </source>
</evidence>
<sequence>MTKPWEWVKSLKDGAIRTGAEVFEPIRDNPLPANMIMSGAATRQSAAIEQFRSAVSEAAASSEMPLEKVRVSIFGFDFGAAMAKAFVREVLEDVCESVDDRYEFEGAEVQVVFAGLFDCIDRTLPSLGPLDSFHPLAPVLDDGGPLHPGCRRALHLIAAHEQRFYRRCRPLGPLQSHWREILQPGISENIGGGLKPDEQKVSAELSQAALHRMYRNAKRSGVPFPSLEDLQEQDVVTSRLFELNDQVDDYSLVALRRYYERLSDGALSPSEENFQKHTLFYLVWLAHRYREYQANRQALESQLEELPDRTASGILGVPAASLTRSPDEWENIEIEAEEAKQGLEQLEEKWGWLEDVDQEAQQIRALYQSSDGATRRQARVTLSGEYRMAETWWNWTRESEPPGLPEEVSLLFDYGLHDMRPEQSLMNDLLSMFESYHFFAWRHLDAPEPEEDSSFDSLVELMP</sequence>
<proteinExistence type="predicted"/>
<organism evidence="2 3">
    <name type="scientific">Halomonas halophila</name>
    <dbReference type="NCBI Taxonomy" id="29573"/>
    <lineage>
        <taxon>Bacteria</taxon>
        <taxon>Pseudomonadati</taxon>
        <taxon>Pseudomonadota</taxon>
        <taxon>Gammaproteobacteria</taxon>
        <taxon>Oceanospirillales</taxon>
        <taxon>Halomonadaceae</taxon>
        <taxon>Halomonas</taxon>
    </lineage>
</organism>
<accession>A0ABQ0UAC0</accession>